<dbReference type="SMART" id="SM00938">
    <property type="entry name" value="P-II"/>
    <property type="match status" value="1"/>
</dbReference>
<organism evidence="1 2">
    <name type="scientific">Thioalkalivibrio paradoxus ARh 1</name>
    <dbReference type="NCBI Taxonomy" id="713585"/>
    <lineage>
        <taxon>Bacteria</taxon>
        <taxon>Pseudomonadati</taxon>
        <taxon>Pseudomonadota</taxon>
        <taxon>Gammaproteobacteria</taxon>
        <taxon>Chromatiales</taxon>
        <taxon>Ectothiorhodospiraceae</taxon>
        <taxon>Thioalkalivibrio</taxon>
    </lineage>
</organism>
<dbReference type="InterPro" id="IPR011322">
    <property type="entry name" value="N-reg_PII-like_a/b"/>
</dbReference>
<dbReference type="Pfam" id="PF00543">
    <property type="entry name" value="P-II"/>
    <property type="match status" value="1"/>
</dbReference>
<protein>
    <submittedName>
        <fullName evidence="1">Nitrogen regulatory protein P-II</fullName>
    </submittedName>
</protein>
<dbReference type="InterPro" id="IPR002187">
    <property type="entry name" value="N-reg_PII"/>
</dbReference>
<gene>
    <name evidence="1" type="ORF">THITH_15485</name>
</gene>
<evidence type="ECO:0000313" key="2">
    <source>
        <dbReference type="Proteomes" id="UP000005289"/>
    </source>
</evidence>
<proteinExistence type="predicted"/>
<dbReference type="KEGG" id="tti:THITH_15485"/>
<dbReference type="HOGENOM" id="CLU_159089_1_1_6"/>
<sequence>MKFSLIMVFVDDAHLDSVLDEARAAGATGATIINNAQGQGLQQRFGIFGLELMEPRSVALILVEKRRADTVLDTVSRAGHLDETLSTGIALELDVARAVGLTEHVKTLAEKYPP</sequence>
<dbReference type="PROSITE" id="PS51343">
    <property type="entry name" value="PII_GLNB_DOM"/>
    <property type="match status" value="1"/>
</dbReference>
<dbReference type="STRING" id="713585.THITH_15485"/>
<dbReference type="SUPFAM" id="SSF54913">
    <property type="entry name" value="GlnB-like"/>
    <property type="match status" value="1"/>
</dbReference>
<dbReference type="AlphaFoldDB" id="W0DLW1"/>
<dbReference type="EMBL" id="CP007029">
    <property type="protein sequence ID" value="AHE99446.1"/>
    <property type="molecule type" value="Genomic_DNA"/>
</dbReference>
<dbReference type="Proteomes" id="UP000005289">
    <property type="component" value="Chromosome"/>
</dbReference>
<reference evidence="1 2" key="1">
    <citation type="submission" date="2013-12" db="EMBL/GenBank/DDBJ databases">
        <authorList>
            <consortium name="DOE Joint Genome Institute"/>
            <person name="Muyzer G."/>
            <person name="Huntemann M."/>
            <person name="Han J."/>
            <person name="Chen A."/>
            <person name="Kyrpides N."/>
            <person name="Mavromatis K."/>
            <person name="Markowitz V."/>
            <person name="Palaniappan K."/>
            <person name="Ivanova N."/>
            <person name="Schaumberg A."/>
            <person name="Pati A."/>
            <person name="Liolios K."/>
            <person name="Nordberg H.P."/>
            <person name="Cantor M.N."/>
            <person name="Hua S.X."/>
            <person name="Woyke T."/>
        </authorList>
    </citation>
    <scope>NUCLEOTIDE SEQUENCE [LARGE SCALE GENOMIC DNA]</scope>
    <source>
        <strain evidence="1 2">ARh 1</strain>
    </source>
</reference>
<dbReference type="GO" id="GO:0030234">
    <property type="term" value="F:enzyme regulator activity"/>
    <property type="evidence" value="ECO:0007669"/>
    <property type="project" value="InterPro"/>
</dbReference>
<dbReference type="Gene3D" id="3.30.70.120">
    <property type="match status" value="1"/>
</dbReference>
<dbReference type="OrthoDB" id="9793517at2"/>
<accession>W0DLW1</accession>
<evidence type="ECO:0000313" key="1">
    <source>
        <dbReference type="EMBL" id="AHE99446.1"/>
    </source>
</evidence>
<name>W0DLW1_9GAMM</name>
<dbReference type="RefSeq" id="WP_006746991.1">
    <property type="nucleotide sequence ID" value="NZ_CP007029.1"/>
</dbReference>
<dbReference type="GO" id="GO:0006808">
    <property type="term" value="P:regulation of nitrogen utilization"/>
    <property type="evidence" value="ECO:0007669"/>
    <property type="project" value="InterPro"/>
</dbReference>
<keyword evidence="2" id="KW-1185">Reference proteome</keyword>
<dbReference type="InterPro" id="IPR015867">
    <property type="entry name" value="N-reg_PII/ATP_PRibTrfase_C"/>
</dbReference>